<feature type="compositionally biased region" description="Gly residues" evidence="4">
    <location>
        <begin position="179"/>
        <end position="194"/>
    </location>
</feature>
<keyword evidence="2" id="KW-0694">RNA-binding</keyword>
<keyword evidence="1" id="KW-0963">Cytoplasm</keyword>
<dbReference type="GO" id="GO:0010608">
    <property type="term" value="P:post-transcriptional regulation of gene expression"/>
    <property type="evidence" value="ECO:0007669"/>
    <property type="project" value="InterPro"/>
</dbReference>
<dbReference type="EMBL" id="JAHLFE010000078">
    <property type="protein sequence ID" value="MBU3844044.1"/>
    <property type="molecule type" value="Genomic_DNA"/>
</dbReference>
<feature type="compositionally biased region" description="Gly residues" evidence="4">
    <location>
        <begin position="298"/>
        <end position="329"/>
    </location>
</feature>
<gene>
    <name evidence="6" type="ORF">H9847_04120</name>
</gene>
<feature type="region of interest" description="Disordered" evidence="4">
    <location>
        <begin position="146"/>
        <end position="218"/>
    </location>
</feature>
<evidence type="ECO:0000313" key="7">
    <source>
        <dbReference type="Proteomes" id="UP000733611"/>
    </source>
</evidence>
<dbReference type="AlphaFoldDB" id="A0A948TFQ0"/>
<dbReference type="InterPro" id="IPR016103">
    <property type="entry name" value="ProQ/FinO"/>
</dbReference>
<name>A0A948TFQ0_9GAMM</name>
<dbReference type="GO" id="GO:0034057">
    <property type="term" value="F:RNA strand-exchange activity"/>
    <property type="evidence" value="ECO:0007669"/>
    <property type="project" value="InterPro"/>
</dbReference>
<feature type="compositionally biased region" description="Basic residues" evidence="4">
    <location>
        <begin position="156"/>
        <end position="166"/>
    </location>
</feature>
<dbReference type="Proteomes" id="UP000733611">
    <property type="component" value="Unassembled WGS sequence"/>
</dbReference>
<dbReference type="InterPro" id="IPR023529">
    <property type="entry name" value="ProQ"/>
</dbReference>
<feature type="compositionally biased region" description="Gly residues" evidence="4">
    <location>
        <begin position="337"/>
        <end position="353"/>
    </location>
</feature>
<keyword evidence="3" id="KW-0143">Chaperone</keyword>
<reference evidence="6" key="1">
    <citation type="journal article" date="2021" name="PeerJ">
        <title>Extensive microbial diversity within the chicken gut microbiome revealed by metagenomics and culture.</title>
        <authorList>
            <person name="Gilroy R."/>
            <person name="Ravi A."/>
            <person name="Getino M."/>
            <person name="Pursley I."/>
            <person name="Horton D.L."/>
            <person name="Alikhan N.F."/>
            <person name="Baker D."/>
            <person name="Gharbi K."/>
            <person name="Hall N."/>
            <person name="Watson M."/>
            <person name="Adriaenssens E.M."/>
            <person name="Foster-Nyarko E."/>
            <person name="Jarju S."/>
            <person name="Secka A."/>
            <person name="Antonio M."/>
            <person name="Oren A."/>
            <person name="Chaudhuri R.R."/>
            <person name="La Ragione R."/>
            <person name="Hildebrand F."/>
            <person name="Pallen M.J."/>
        </authorList>
    </citation>
    <scope>NUCLEOTIDE SEQUENCE</scope>
    <source>
        <strain evidence="6">378</strain>
    </source>
</reference>
<accession>A0A948TFQ0</accession>
<feature type="domain" description="ProQ/FinO" evidence="5">
    <location>
        <begin position="52"/>
        <end position="166"/>
    </location>
</feature>
<proteinExistence type="predicted"/>
<sequence length="360" mass="37335">METKDNLEATAALASGEATPAKAKPQTPAEAAAAKKAAMVAAVAAQQAITGSHQEHIQEALELLYKHFPKAFIKEGDCKPLKVGILDDLKPLIADIPGLSISKVRAAVRFYTSRLRYFFAMREGAMRIDLEGNEVEPVTAEHAEYAHGRFSEINAKRRPAKPKRTAPKGGKPNMRRGAGKPGQAGAGAPHGKGPQGNNRRPSGQNRGNAPHTPRHYDPLPASEVVIGCAVTVQLDRAYVRATISEAPQGDKVKVTMQNGVTASVPVARLFQAPPAPKHGGNGGHGQGFNRGGRDNHRGNGGGGRGNFRGNRGNGSRGGGNGGPRNGGKPQGNVPRGGANGPHNGGNGGNGVNGGKPNAEA</sequence>
<evidence type="ECO:0000256" key="4">
    <source>
        <dbReference type="SAM" id="MobiDB-lite"/>
    </source>
</evidence>
<dbReference type="GO" id="GO:0033592">
    <property type="term" value="F:RNA strand annealing activity"/>
    <property type="evidence" value="ECO:0007669"/>
    <property type="project" value="InterPro"/>
</dbReference>
<evidence type="ECO:0000259" key="5">
    <source>
        <dbReference type="SMART" id="SM00945"/>
    </source>
</evidence>
<evidence type="ECO:0000256" key="3">
    <source>
        <dbReference type="ARBA" id="ARBA00023186"/>
    </source>
</evidence>
<dbReference type="PANTHER" id="PTHR38106:SF1">
    <property type="entry name" value="RNA CHAPERONE PROQ"/>
    <property type="match status" value="1"/>
</dbReference>
<feature type="compositionally biased region" description="Polar residues" evidence="4">
    <location>
        <begin position="197"/>
        <end position="207"/>
    </location>
</feature>
<reference evidence="6" key="2">
    <citation type="submission" date="2021-04" db="EMBL/GenBank/DDBJ databases">
        <authorList>
            <person name="Gilroy R."/>
        </authorList>
    </citation>
    <scope>NUCLEOTIDE SEQUENCE</scope>
    <source>
        <strain evidence="6">378</strain>
    </source>
</reference>
<feature type="region of interest" description="Disordered" evidence="4">
    <location>
        <begin position="1"/>
        <end position="29"/>
    </location>
</feature>
<dbReference type="SMART" id="SM00945">
    <property type="entry name" value="ProQ"/>
    <property type="match status" value="1"/>
</dbReference>
<comment type="caution">
    <text evidence="6">The sequence shown here is derived from an EMBL/GenBank/DDBJ whole genome shotgun (WGS) entry which is preliminary data.</text>
</comment>
<dbReference type="PANTHER" id="PTHR38106">
    <property type="entry name" value="RNA CHAPERONE PROQ"/>
    <property type="match status" value="1"/>
</dbReference>
<dbReference type="InterPro" id="IPR036442">
    <property type="entry name" value="ProQ/FinO_sf"/>
</dbReference>
<evidence type="ECO:0000256" key="2">
    <source>
        <dbReference type="ARBA" id="ARBA00022884"/>
    </source>
</evidence>
<dbReference type="Gene3D" id="1.10.1710.10">
    <property type="entry name" value="ProQ/FinO domain"/>
    <property type="match status" value="1"/>
</dbReference>
<feature type="region of interest" description="Disordered" evidence="4">
    <location>
        <begin position="271"/>
        <end position="360"/>
    </location>
</feature>
<evidence type="ECO:0000256" key="1">
    <source>
        <dbReference type="ARBA" id="ARBA00022490"/>
    </source>
</evidence>
<dbReference type="Pfam" id="PF04352">
    <property type="entry name" value="ProQ"/>
    <property type="match status" value="1"/>
</dbReference>
<feature type="compositionally biased region" description="Gly residues" evidence="4">
    <location>
        <begin position="279"/>
        <end position="290"/>
    </location>
</feature>
<organism evidence="6 7">
    <name type="scientific">Candidatus Anaerobiospirillum pullicola</name>
    <dbReference type="NCBI Taxonomy" id="2838451"/>
    <lineage>
        <taxon>Bacteria</taxon>
        <taxon>Pseudomonadati</taxon>
        <taxon>Pseudomonadota</taxon>
        <taxon>Gammaproteobacteria</taxon>
        <taxon>Aeromonadales</taxon>
        <taxon>Succinivibrionaceae</taxon>
        <taxon>Anaerobiospirillum</taxon>
    </lineage>
</organism>
<dbReference type="GO" id="GO:0005829">
    <property type="term" value="C:cytosol"/>
    <property type="evidence" value="ECO:0007669"/>
    <property type="project" value="TreeGrafter"/>
</dbReference>
<protein>
    <recommendedName>
        <fullName evidence="5">ProQ/FinO domain-containing protein</fullName>
    </recommendedName>
</protein>
<dbReference type="SUPFAM" id="SSF48657">
    <property type="entry name" value="FinO-like"/>
    <property type="match status" value="1"/>
</dbReference>
<evidence type="ECO:0000313" key="6">
    <source>
        <dbReference type="EMBL" id="MBU3844044.1"/>
    </source>
</evidence>
<feature type="compositionally biased region" description="Low complexity" evidence="4">
    <location>
        <begin position="17"/>
        <end position="29"/>
    </location>
</feature>